<protein>
    <recommendedName>
        <fullName evidence="6">Pentatricopeptide repeat-containing protein</fullName>
    </recommendedName>
</protein>
<keyword evidence="5" id="KW-1185">Reference proteome</keyword>
<reference evidence="4" key="1">
    <citation type="submission" date="2017-07" db="EMBL/GenBank/DDBJ databases">
        <title>Taro Niue Genome Assembly and Annotation.</title>
        <authorList>
            <person name="Atibalentja N."/>
            <person name="Keating K."/>
            <person name="Fields C.J."/>
        </authorList>
    </citation>
    <scope>NUCLEOTIDE SEQUENCE</scope>
    <source>
        <strain evidence="4">Niue_2</strain>
        <tissue evidence="4">Leaf</tissue>
    </source>
</reference>
<feature type="compositionally biased region" description="Basic and acidic residues" evidence="3">
    <location>
        <begin position="21"/>
        <end position="32"/>
    </location>
</feature>
<dbReference type="GO" id="GO:0003723">
    <property type="term" value="F:RNA binding"/>
    <property type="evidence" value="ECO:0007669"/>
    <property type="project" value="InterPro"/>
</dbReference>
<feature type="repeat" description="PPR" evidence="2">
    <location>
        <begin position="393"/>
        <end position="428"/>
    </location>
</feature>
<dbReference type="NCBIfam" id="TIGR00756">
    <property type="entry name" value="PPR"/>
    <property type="match status" value="4"/>
</dbReference>
<feature type="compositionally biased region" description="Basic and acidic residues" evidence="3">
    <location>
        <begin position="1"/>
        <end position="12"/>
    </location>
</feature>
<accession>A0A843WZH8</accession>
<dbReference type="PANTHER" id="PTHR47926">
    <property type="entry name" value="PENTATRICOPEPTIDE REPEAT-CONTAINING PROTEIN"/>
    <property type="match status" value="1"/>
</dbReference>
<keyword evidence="1" id="KW-0677">Repeat</keyword>
<gene>
    <name evidence="4" type="ORF">Taro_042399</name>
</gene>
<dbReference type="EMBL" id="NMUH01004403">
    <property type="protein sequence ID" value="MQM09524.1"/>
    <property type="molecule type" value="Genomic_DNA"/>
</dbReference>
<dbReference type="InterPro" id="IPR011990">
    <property type="entry name" value="TPR-like_helical_dom_sf"/>
</dbReference>
<dbReference type="Pfam" id="PF20431">
    <property type="entry name" value="E_motif"/>
    <property type="match status" value="1"/>
</dbReference>
<dbReference type="Pfam" id="PF01535">
    <property type="entry name" value="PPR"/>
    <property type="match status" value="3"/>
</dbReference>
<evidence type="ECO:0000256" key="1">
    <source>
        <dbReference type="ARBA" id="ARBA00022737"/>
    </source>
</evidence>
<feature type="region of interest" description="Disordered" evidence="3">
    <location>
        <begin position="1"/>
        <end position="45"/>
    </location>
</feature>
<dbReference type="InterPro" id="IPR002885">
    <property type="entry name" value="PPR_rpt"/>
</dbReference>
<dbReference type="InterPro" id="IPR046960">
    <property type="entry name" value="PPR_At4g14850-like_plant"/>
</dbReference>
<dbReference type="PANTHER" id="PTHR47926:SF452">
    <property type="entry name" value="PENTATRICOPEPTIDE REPEAT-CONTAINING PROTEIN"/>
    <property type="match status" value="1"/>
</dbReference>
<comment type="caution">
    <text evidence="4">The sequence shown here is derived from an EMBL/GenBank/DDBJ whole genome shotgun (WGS) entry which is preliminary data.</text>
</comment>
<dbReference type="AlphaFoldDB" id="A0A843WZH8"/>
<organism evidence="4 5">
    <name type="scientific">Colocasia esculenta</name>
    <name type="common">Wild taro</name>
    <name type="synonym">Arum esculentum</name>
    <dbReference type="NCBI Taxonomy" id="4460"/>
    <lineage>
        <taxon>Eukaryota</taxon>
        <taxon>Viridiplantae</taxon>
        <taxon>Streptophyta</taxon>
        <taxon>Embryophyta</taxon>
        <taxon>Tracheophyta</taxon>
        <taxon>Spermatophyta</taxon>
        <taxon>Magnoliopsida</taxon>
        <taxon>Liliopsida</taxon>
        <taxon>Araceae</taxon>
        <taxon>Aroideae</taxon>
        <taxon>Colocasieae</taxon>
        <taxon>Colocasia</taxon>
    </lineage>
</organism>
<dbReference type="PROSITE" id="PS51375">
    <property type="entry name" value="PPR"/>
    <property type="match status" value="3"/>
</dbReference>
<dbReference type="Proteomes" id="UP000652761">
    <property type="component" value="Unassembled WGS sequence"/>
</dbReference>
<evidence type="ECO:0000256" key="3">
    <source>
        <dbReference type="SAM" id="MobiDB-lite"/>
    </source>
</evidence>
<dbReference type="Pfam" id="PF13041">
    <property type="entry name" value="PPR_2"/>
    <property type="match status" value="1"/>
</dbReference>
<dbReference type="InterPro" id="IPR046848">
    <property type="entry name" value="E_motif"/>
</dbReference>
<evidence type="ECO:0000256" key="2">
    <source>
        <dbReference type="PROSITE-ProRule" id="PRU00708"/>
    </source>
</evidence>
<dbReference type="FunFam" id="1.25.40.10:FF:000790">
    <property type="entry name" value="Pentatricopeptide repeat-containing protein"/>
    <property type="match status" value="1"/>
</dbReference>
<proteinExistence type="predicted"/>
<feature type="repeat" description="PPR" evidence="2">
    <location>
        <begin position="224"/>
        <end position="258"/>
    </location>
</feature>
<name>A0A843WZH8_COLES</name>
<evidence type="ECO:0000313" key="5">
    <source>
        <dbReference type="Proteomes" id="UP000652761"/>
    </source>
</evidence>
<dbReference type="OrthoDB" id="185373at2759"/>
<dbReference type="Gene3D" id="1.25.40.10">
    <property type="entry name" value="Tetratricopeptide repeat domain"/>
    <property type="match status" value="3"/>
</dbReference>
<sequence length="555" mass="61650">MVELRSERHEEIPSASGARVDTSRGRTLERLEAPAPPAPSPPWIRELRNPAKIENRNFNASLTPPKLVRRTRFRTSDRRQGPASAAGPATLHLPRVRLRMGLFRRLKLGARSAKLPSPSLSLQCAVSAIRSASTPQEAMCLYKLAVLSGGGQARDHPLGFHAAVFTLKACCHLRSTPFVRHFHAHLLKTGCYSHVYVATALLHGYVVVAFADACHLYDELPNRNIVTTNTMISGYAKQGDVAHARFLFDGMCERDIASWSAMISGYIGRGRWASALQLFRELVWSEELKPDQLTLVTLLSCCATMASMRLLGKSIHAYAKKNGLALNMQLGTALIDMYAKSGCLRSAYLVFHRMSHRNVMSWSAMICGLALHGCGKEALALFECMKKAKVQPNEITFTGVLNACCQAGLVEEGRKYFHSMTEEFGLQPSIHHYGCMVDLLGKPGKLDEAYELIKEMKVEPNIVILTSLLASCKTHRCFEIAESLIGRILEMVNPEEHGGVYTLISDLYALVGKWDDVARIRTLMDRANVKKKRGSSSLQMMGLHLYPVSQLMEFH</sequence>
<evidence type="ECO:0000313" key="4">
    <source>
        <dbReference type="EMBL" id="MQM09524.1"/>
    </source>
</evidence>
<evidence type="ECO:0008006" key="6">
    <source>
        <dbReference type="Google" id="ProtNLM"/>
    </source>
</evidence>
<feature type="repeat" description="PPR" evidence="2">
    <location>
        <begin position="358"/>
        <end position="392"/>
    </location>
</feature>
<dbReference type="GO" id="GO:0009451">
    <property type="term" value="P:RNA modification"/>
    <property type="evidence" value="ECO:0007669"/>
    <property type="project" value="InterPro"/>
</dbReference>